<dbReference type="Pfam" id="PF17805">
    <property type="entry name" value="AsnC_trans_reg2"/>
    <property type="match status" value="1"/>
</dbReference>
<comment type="similarity">
    <text evidence="3">Belongs to the Ahb/Nir family.</text>
</comment>
<reference evidence="10 11" key="1">
    <citation type="journal article" date="2016" name="Front. Microbiol.">
        <title>Single-Cell (Meta-)Genomics of a Dimorphic Candidatus Thiomargarita nelsonii Reveals Genomic Plasticity.</title>
        <authorList>
            <person name="Flood B.E."/>
            <person name="Fliss P."/>
            <person name="Jones D.S."/>
            <person name="Dick G.J."/>
            <person name="Jain S."/>
            <person name="Kaster A.K."/>
            <person name="Winkel M."/>
            <person name="Mussmann M."/>
            <person name="Bailey J."/>
        </authorList>
    </citation>
    <scope>NUCLEOTIDE SEQUENCE [LARGE SCALE GENOMIC DNA]</scope>
    <source>
        <strain evidence="10">Hydrate Ridge</strain>
    </source>
</reference>
<evidence type="ECO:0000313" key="11">
    <source>
        <dbReference type="Proteomes" id="UP000030428"/>
    </source>
</evidence>
<accession>A0A0A6PMA7</accession>
<comment type="caution">
    <text evidence="10">The sequence shown here is derived from an EMBL/GenBank/DDBJ whole genome shotgun (WGS) entry which is preliminary data.</text>
</comment>
<dbReference type="GO" id="GO:0016829">
    <property type="term" value="F:lyase activity"/>
    <property type="evidence" value="ECO:0007669"/>
    <property type="project" value="UniProtKB-KW"/>
</dbReference>
<dbReference type="InterPro" id="IPR040523">
    <property type="entry name" value="AsnC_trans_reg2"/>
</dbReference>
<comment type="function">
    <text evidence="6">Involved in heme d1 biosynthesis. Catalyzes the decarboxylation of siroheme into didecarboxysiroheme.</text>
</comment>
<evidence type="ECO:0000259" key="9">
    <source>
        <dbReference type="Pfam" id="PF22451"/>
    </source>
</evidence>
<comment type="subunit">
    <text evidence="4">Probably forms a complex composed of NirD, NirL, NirG and NirH. All proteins are required for the total conversion of siroheme to didecarboxysiroheme.</text>
</comment>
<dbReference type="PANTHER" id="PTHR43413">
    <property type="entry name" value="TRANSCRIPTIONAL REGULATOR, ASNC FAMILY"/>
    <property type="match status" value="1"/>
</dbReference>
<evidence type="ECO:0000256" key="1">
    <source>
        <dbReference type="ARBA" id="ARBA00023239"/>
    </source>
</evidence>
<keyword evidence="11" id="KW-1185">Reference proteome</keyword>
<dbReference type="InterPro" id="IPR050684">
    <property type="entry name" value="HTH-Siroheme_Decarb"/>
</dbReference>
<dbReference type="InterPro" id="IPR019888">
    <property type="entry name" value="Tscrpt_reg_AsnC-like"/>
</dbReference>
<dbReference type="EMBL" id="JSZA02000110">
    <property type="protein sequence ID" value="KHD11775.1"/>
    <property type="molecule type" value="Genomic_DNA"/>
</dbReference>
<evidence type="ECO:0000256" key="2">
    <source>
        <dbReference type="ARBA" id="ARBA00023444"/>
    </source>
</evidence>
<evidence type="ECO:0000256" key="6">
    <source>
        <dbReference type="ARBA" id="ARBA00045291"/>
    </source>
</evidence>
<dbReference type="EC" id="4.1.1.111" evidence="5"/>
<dbReference type="SMART" id="SM00344">
    <property type="entry name" value="HTH_ASNC"/>
    <property type="match status" value="1"/>
</dbReference>
<name>A0A0A6PMA7_9GAMM</name>
<dbReference type="InterPro" id="IPR053953">
    <property type="entry name" value="NirdL-like_HTH"/>
</dbReference>
<keyword evidence="1" id="KW-0456">Lyase</keyword>
<proteinExistence type="inferred from homology"/>
<evidence type="ECO:0000256" key="3">
    <source>
        <dbReference type="ARBA" id="ARBA00023457"/>
    </source>
</evidence>
<comment type="pathway">
    <text evidence="2">Porphyrin-containing compound metabolism.</text>
</comment>
<feature type="domain" description="Siroheme decarboxylase NirL-like HTH" evidence="9">
    <location>
        <begin position="10"/>
        <end position="56"/>
    </location>
</feature>
<sequence length="162" mass="18427">MIELTIDVDDRRIIQATQTGLPLTPCPYHTIAEQLGLSADEVMGRLQRMLESGIIRRIGAVPNHYALGFKMNGMTVWDVPDEQVDDLGQGVGQLDFVSHCYCRPRHLPQWPYNLFAMVHARTQSQVEEQIQQIAELLGDFNRGHRTLYSTRILKKTGLRIGK</sequence>
<feature type="domain" description="Siroheme decarboxylase AsnC-like ligand binding" evidence="8">
    <location>
        <begin position="67"/>
        <end position="154"/>
    </location>
</feature>
<dbReference type="Gene3D" id="3.30.70.3460">
    <property type="match status" value="1"/>
</dbReference>
<gene>
    <name evidence="10" type="ORF">PN36_23035</name>
</gene>
<dbReference type="Proteomes" id="UP000030428">
    <property type="component" value="Unassembled WGS sequence"/>
</dbReference>
<organism evidence="10 11">
    <name type="scientific">Candidatus Thiomargarita nelsonii</name>
    <dbReference type="NCBI Taxonomy" id="1003181"/>
    <lineage>
        <taxon>Bacteria</taxon>
        <taxon>Pseudomonadati</taxon>
        <taxon>Pseudomonadota</taxon>
        <taxon>Gammaproteobacteria</taxon>
        <taxon>Thiotrichales</taxon>
        <taxon>Thiotrichaceae</taxon>
        <taxon>Thiomargarita</taxon>
    </lineage>
</organism>
<dbReference type="Pfam" id="PF22451">
    <property type="entry name" value="NirdL-like_HTH"/>
    <property type="match status" value="1"/>
</dbReference>
<dbReference type="AlphaFoldDB" id="A0A0A6PMA7"/>
<dbReference type="PANTHER" id="PTHR43413:SF1">
    <property type="entry name" value="SIROHEME DECARBOXYLASE NIRL SUBUNIT"/>
    <property type="match status" value="1"/>
</dbReference>
<evidence type="ECO:0000256" key="7">
    <source>
        <dbReference type="ARBA" id="ARBA00048470"/>
    </source>
</evidence>
<comment type="catalytic activity">
    <reaction evidence="7">
        <text>siroheme + 2 H(+) = 12,18-didecarboxysiroheme + 2 CO2</text>
        <dbReference type="Rhea" id="RHEA:19093"/>
        <dbReference type="ChEBI" id="CHEBI:15378"/>
        <dbReference type="ChEBI" id="CHEBI:16526"/>
        <dbReference type="ChEBI" id="CHEBI:60052"/>
        <dbReference type="ChEBI" id="CHEBI:140497"/>
        <dbReference type="EC" id="4.1.1.111"/>
    </reaction>
</comment>
<dbReference type="InterPro" id="IPR036390">
    <property type="entry name" value="WH_DNA-bd_sf"/>
</dbReference>
<dbReference type="SUPFAM" id="SSF46785">
    <property type="entry name" value="Winged helix' DNA-binding domain"/>
    <property type="match status" value="1"/>
</dbReference>
<protein>
    <recommendedName>
        <fullName evidence="5">siroheme decarboxylase</fullName>
        <ecNumber evidence="5">4.1.1.111</ecNumber>
    </recommendedName>
</protein>
<evidence type="ECO:0000313" key="10">
    <source>
        <dbReference type="EMBL" id="KHD11775.1"/>
    </source>
</evidence>
<evidence type="ECO:0000259" key="8">
    <source>
        <dbReference type="Pfam" id="PF17805"/>
    </source>
</evidence>
<evidence type="ECO:0000256" key="5">
    <source>
        <dbReference type="ARBA" id="ARBA00023471"/>
    </source>
</evidence>
<evidence type="ECO:0000256" key="4">
    <source>
        <dbReference type="ARBA" id="ARBA00023465"/>
    </source>
</evidence>